<sequence>MFSHPFFHIQNPSRRHRELLCGRSGSELLIVGTCSRHSMELGIGGTWQVVCQSPAAPSLPLSGHACLPMPGASALRHGSAQGVHSLGMSFNCLPAHASQPCEQWDLLKSTVCPKPIVRPNETTKH</sequence>
<keyword evidence="2" id="KW-1185">Reference proteome</keyword>
<dbReference type="EMBL" id="CM055101">
    <property type="protein sequence ID" value="KAJ7541044.1"/>
    <property type="molecule type" value="Genomic_DNA"/>
</dbReference>
<proteinExistence type="predicted"/>
<name>A0ACC2CGN9_DIPCM</name>
<protein>
    <submittedName>
        <fullName evidence="1">Uncharacterized protein</fullName>
    </submittedName>
</protein>
<reference evidence="2" key="1">
    <citation type="journal article" date="2024" name="Proc. Natl. Acad. Sci. U.S.A.">
        <title>Extraordinary preservation of gene collinearity over three hundred million years revealed in homosporous lycophytes.</title>
        <authorList>
            <person name="Li C."/>
            <person name="Wickell D."/>
            <person name="Kuo L.Y."/>
            <person name="Chen X."/>
            <person name="Nie B."/>
            <person name="Liao X."/>
            <person name="Peng D."/>
            <person name="Ji J."/>
            <person name="Jenkins J."/>
            <person name="Williams M."/>
            <person name="Shu S."/>
            <person name="Plott C."/>
            <person name="Barry K."/>
            <person name="Rajasekar S."/>
            <person name="Grimwood J."/>
            <person name="Han X."/>
            <person name="Sun S."/>
            <person name="Hou Z."/>
            <person name="He W."/>
            <person name="Dai G."/>
            <person name="Sun C."/>
            <person name="Schmutz J."/>
            <person name="Leebens-Mack J.H."/>
            <person name="Li F.W."/>
            <person name="Wang L."/>
        </authorList>
    </citation>
    <scope>NUCLEOTIDE SEQUENCE [LARGE SCALE GENOMIC DNA]</scope>
    <source>
        <strain evidence="2">cv. PW_Plant_1</strain>
    </source>
</reference>
<gene>
    <name evidence="1" type="ORF">O6H91_10G043000</name>
</gene>
<evidence type="ECO:0000313" key="1">
    <source>
        <dbReference type="EMBL" id="KAJ7541044.1"/>
    </source>
</evidence>
<evidence type="ECO:0000313" key="2">
    <source>
        <dbReference type="Proteomes" id="UP001162992"/>
    </source>
</evidence>
<dbReference type="Proteomes" id="UP001162992">
    <property type="component" value="Chromosome 10"/>
</dbReference>
<accession>A0ACC2CGN9</accession>
<organism evidence="1 2">
    <name type="scientific">Diphasiastrum complanatum</name>
    <name type="common">Issler's clubmoss</name>
    <name type="synonym">Lycopodium complanatum</name>
    <dbReference type="NCBI Taxonomy" id="34168"/>
    <lineage>
        <taxon>Eukaryota</taxon>
        <taxon>Viridiplantae</taxon>
        <taxon>Streptophyta</taxon>
        <taxon>Embryophyta</taxon>
        <taxon>Tracheophyta</taxon>
        <taxon>Lycopodiopsida</taxon>
        <taxon>Lycopodiales</taxon>
        <taxon>Lycopodiaceae</taxon>
        <taxon>Lycopodioideae</taxon>
        <taxon>Diphasiastrum</taxon>
    </lineage>
</organism>
<comment type="caution">
    <text evidence="1">The sequence shown here is derived from an EMBL/GenBank/DDBJ whole genome shotgun (WGS) entry which is preliminary data.</text>
</comment>